<proteinExistence type="predicted"/>
<dbReference type="EMBL" id="CP013234">
    <property type="protein sequence ID" value="AMP06667.1"/>
    <property type="molecule type" value="Genomic_DNA"/>
</dbReference>
<dbReference type="Proteomes" id="UP000074561">
    <property type="component" value="Chromosome"/>
</dbReference>
<dbReference type="PATRIC" id="fig|279113.9.peg.4322"/>
<name>A0A127Q9D9_9BURK</name>
<dbReference type="KEGG" id="cpra:CPter91_4357"/>
<gene>
    <name evidence="1" type="ORF">CPter91_4357</name>
</gene>
<organism evidence="1 2">
    <name type="scientific">Collimonas pratensis</name>
    <dbReference type="NCBI Taxonomy" id="279113"/>
    <lineage>
        <taxon>Bacteria</taxon>
        <taxon>Pseudomonadati</taxon>
        <taxon>Pseudomonadota</taxon>
        <taxon>Betaproteobacteria</taxon>
        <taxon>Burkholderiales</taxon>
        <taxon>Oxalobacteraceae</taxon>
        <taxon>Collimonas</taxon>
    </lineage>
</organism>
<protein>
    <submittedName>
        <fullName evidence="1">Uncharacterized protein</fullName>
    </submittedName>
</protein>
<dbReference type="AlphaFoldDB" id="A0A127Q9D9"/>
<evidence type="ECO:0000313" key="1">
    <source>
        <dbReference type="EMBL" id="AMP06667.1"/>
    </source>
</evidence>
<reference evidence="1 2" key="1">
    <citation type="submission" date="2015-11" db="EMBL/GenBank/DDBJ databases">
        <title>Exploring the genomic traits of fungus-feeding bacterial genus Collimonas.</title>
        <authorList>
            <person name="Song C."/>
            <person name="Schmidt R."/>
            <person name="de Jager V."/>
            <person name="Krzyzanowska D."/>
            <person name="Jongedijk E."/>
            <person name="Cankar K."/>
            <person name="Beekwilder J."/>
            <person name="van Veen A."/>
            <person name="de Boer W."/>
            <person name="van Veen J.A."/>
            <person name="Garbeva P."/>
        </authorList>
    </citation>
    <scope>NUCLEOTIDE SEQUENCE [LARGE SCALE GENOMIC DNA]</scope>
    <source>
        <strain evidence="1 2">Ter91</strain>
    </source>
</reference>
<sequence>MPPGAIYGNRLRHLAAQPEVEADISFHRLQLAIDSDLYHI</sequence>
<dbReference type="STRING" id="279113.CPter91_4357"/>
<accession>A0A127Q9D9</accession>
<evidence type="ECO:0000313" key="2">
    <source>
        <dbReference type="Proteomes" id="UP000074561"/>
    </source>
</evidence>